<evidence type="ECO:0000313" key="1">
    <source>
        <dbReference type="EMBL" id="TFK66860.1"/>
    </source>
</evidence>
<accession>A0ACD3AN02</accession>
<evidence type="ECO:0000313" key="2">
    <source>
        <dbReference type="Proteomes" id="UP000308600"/>
    </source>
</evidence>
<organism evidence="1 2">
    <name type="scientific">Pluteus cervinus</name>
    <dbReference type="NCBI Taxonomy" id="181527"/>
    <lineage>
        <taxon>Eukaryota</taxon>
        <taxon>Fungi</taxon>
        <taxon>Dikarya</taxon>
        <taxon>Basidiomycota</taxon>
        <taxon>Agaricomycotina</taxon>
        <taxon>Agaricomycetes</taxon>
        <taxon>Agaricomycetidae</taxon>
        <taxon>Agaricales</taxon>
        <taxon>Pluteineae</taxon>
        <taxon>Pluteaceae</taxon>
        <taxon>Pluteus</taxon>
    </lineage>
</organism>
<keyword evidence="2" id="KW-1185">Reference proteome</keyword>
<reference evidence="1 2" key="1">
    <citation type="journal article" date="2019" name="Nat. Ecol. Evol.">
        <title>Megaphylogeny resolves global patterns of mushroom evolution.</title>
        <authorList>
            <person name="Varga T."/>
            <person name="Krizsan K."/>
            <person name="Foldi C."/>
            <person name="Dima B."/>
            <person name="Sanchez-Garcia M."/>
            <person name="Sanchez-Ramirez S."/>
            <person name="Szollosi G.J."/>
            <person name="Szarkandi J.G."/>
            <person name="Papp V."/>
            <person name="Albert L."/>
            <person name="Andreopoulos W."/>
            <person name="Angelini C."/>
            <person name="Antonin V."/>
            <person name="Barry K.W."/>
            <person name="Bougher N.L."/>
            <person name="Buchanan P."/>
            <person name="Buyck B."/>
            <person name="Bense V."/>
            <person name="Catcheside P."/>
            <person name="Chovatia M."/>
            <person name="Cooper J."/>
            <person name="Damon W."/>
            <person name="Desjardin D."/>
            <person name="Finy P."/>
            <person name="Geml J."/>
            <person name="Haridas S."/>
            <person name="Hughes K."/>
            <person name="Justo A."/>
            <person name="Karasinski D."/>
            <person name="Kautmanova I."/>
            <person name="Kiss B."/>
            <person name="Kocsube S."/>
            <person name="Kotiranta H."/>
            <person name="LaButti K.M."/>
            <person name="Lechner B.E."/>
            <person name="Liimatainen K."/>
            <person name="Lipzen A."/>
            <person name="Lukacs Z."/>
            <person name="Mihaltcheva S."/>
            <person name="Morgado L.N."/>
            <person name="Niskanen T."/>
            <person name="Noordeloos M.E."/>
            <person name="Ohm R.A."/>
            <person name="Ortiz-Santana B."/>
            <person name="Ovrebo C."/>
            <person name="Racz N."/>
            <person name="Riley R."/>
            <person name="Savchenko A."/>
            <person name="Shiryaev A."/>
            <person name="Soop K."/>
            <person name="Spirin V."/>
            <person name="Szebenyi C."/>
            <person name="Tomsovsky M."/>
            <person name="Tulloss R.E."/>
            <person name="Uehling J."/>
            <person name="Grigoriev I.V."/>
            <person name="Vagvolgyi C."/>
            <person name="Papp T."/>
            <person name="Martin F.M."/>
            <person name="Miettinen O."/>
            <person name="Hibbett D.S."/>
            <person name="Nagy L.G."/>
        </authorList>
    </citation>
    <scope>NUCLEOTIDE SEQUENCE [LARGE SCALE GENOMIC DNA]</scope>
    <source>
        <strain evidence="1 2">NL-1719</strain>
    </source>
</reference>
<gene>
    <name evidence="1" type="ORF">BDN72DRAFT_899484</name>
</gene>
<proteinExistence type="predicted"/>
<dbReference type="Proteomes" id="UP000308600">
    <property type="component" value="Unassembled WGS sequence"/>
</dbReference>
<protein>
    <submittedName>
        <fullName evidence="1">Uncharacterized protein</fullName>
    </submittedName>
</protein>
<sequence>MTLSSALTFAFVLSASYFLQSNAQATHTVSVGIEGSFYDPSTVSAEENDVIQFIFGGDIHDVTQANFDLPCFPLEGGFHSGFLGRGPTFSNPPSVWNLIVTNASEPIWFFCATTSPTSHCASGMVGAINPPSIAEFNSFLSAAKLVTSQPALGTSPILTGVGATATGVPVTTNLPTIATITVSPSAPTTSSAPTASSTSPPSTSSSSLSTHTRDVIIGAVIGGVALLAILLISLWFCWRRNRNSDLSTTASPFIINQNGDRQTLPPGEFFSYRGNSPPILFEASVNGGERGMRQMGTLMNGTTGSATALNKDIGMSMPSTMSTGRSVASRPSQPHFTTERDSPLSAANYADIHRNVSTVLSPVRANTNGTVINPAYSDQTSQVAYEHRPSPVLPIQQHDQPQQPQIQYNRSDVISIYPQAMVNHLESPLNHNMTATQSQANHLNPQLTGTDGSHHLTSPQTPAALSPQASFLTHSVSTRSFFGHGSARQSPPPPLPPIPSGIVAPSPMVPGGTDVGQLSHMGTAGQLAQVGLGPSGPSSASTSSTNLNTLINAGSSNQNHATGNSQGNGQANPDEQMQGQDPSNTQNRGMQRNGSTAKSTMTRESGSIFSLMQSDTPAPPYQYNE</sequence>
<name>A0ACD3AN02_9AGAR</name>
<dbReference type="EMBL" id="ML208392">
    <property type="protein sequence ID" value="TFK66860.1"/>
    <property type="molecule type" value="Genomic_DNA"/>
</dbReference>